<dbReference type="PROSITE" id="PS50830">
    <property type="entry name" value="TNASE_3"/>
    <property type="match status" value="1"/>
</dbReference>
<keyword evidence="2" id="KW-1133">Transmembrane helix</keyword>
<dbReference type="SMART" id="SM00318">
    <property type="entry name" value="SNc"/>
    <property type="match status" value="1"/>
</dbReference>
<feature type="region of interest" description="Disordered" evidence="1">
    <location>
        <begin position="155"/>
        <end position="177"/>
    </location>
</feature>
<organism evidence="4 5">
    <name type="scientific">Microcystis aeruginosa EAWAG127a</name>
    <dbReference type="NCBI Taxonomy" id="2529855"/>
    <lineage>
        <taxon>Bacteria</taxon>
        <taxon>Bacillati</taxon>
        <taxon>Cyanobacteriota</taxon>
        <taxon>Cyanophyceae</taxon>
        <taxon>Oscillatoriophycideae</taxon>
        <taxon>Chroococcales</taxon>
        <taxon>Microcystaceae</taxon>
        <taxon>Microcystis</taxon>
    </lineage>
</organism>
<keyword evidence="2" id="KW-0472">Membrane</keyword>
<dbReference type="InterPro" id="IPR035437">
    <property type="entry name" value="SNase_OB-fold_sf"/>
</dbReference>
<feature type="domain" description="TNase-like" evidence="3">
    <location>
        <begin position="36"/>
        <end position="160"/>
    </location>
</feature>
<dbReference type="Gene3D" id="2.40.50.90">
    <property type="match status" value="1"/>
</dbReference>
<proteinExistence type="predicted"/>
<comment type="caution">
    <text evidence="4">The sequence shown here is derived from an EMBL/GenBank/DDBJ whole genome shotgun (WGS) entry which is preliminary data.</text>
</comment>
<evidence type="ECO:0000256" key="1">
    <source>
        <dbReference type="SAM" id="MobiDB-lite"/>
    </source>
</evidence>
<dbReference type="SUPFAM" id="SSF50199">
    <property type="entry name" value="Staphylococcal nuclease"/>
    <property type="match status" value="1"/>
</dbReference>
<dbReference type="Proteomes" id="UP000325636">
    <property type="component" value="Unassembled WGS sequence"/>
</dbReference>
<name>A0A5J5LPK9_MICAE</name>
<feature type="compositionally biased region" description="Polar residues" evidence="1">
    <location>
        <begin position="155"/>
        <end position="164"/>
    </location>
</feature>
<accession>A0A5J5LPK9</accession>
<protein>
    <recommendedName>
        <fullName evidence="3">TNase-like domain-containing protein</fullName>
    </recommendedName>
</protein>
<gene>
    <name evidence="4" type="ORF">EZJ55_24540</name>
</gene>
<evidence type="ECO:0000259" key="3">
    <source>
        <dbReference type="PROSITE" id="PS50830"/>
    </source>
</evidence>
<dbReference type="AlphaFoldDB" id="A0A5J5LPK9"/>
<feature type="transmembrane region" description="Helical" evidence="2">
    <location>
        <begin position="218"/>
        <end position="239"/>
    </location>
</feature>
<sequence>MDKRYPLLIIASIALILLGVNSRSQPFGFAQGQGDAGEKVKIIRCHDGDTCTTDKGEKIRLACIDAPELKQPFGKASRDHLRAIIKDRPVKIDRINTDRFGRTIAILYISDGGKWRSVQSLQASSGTVWAFDRFKRNCPIWNSINREFQAAQSKKSAYSQTGRRSSLGHGGKMKSLDKSLDESLDNSLDKSLDKSLDDSLDKSLDDSLDKSLDYKLRIIIAILSIAVTVAYFFFVINYLKLANQISCYSHHPKCNQSK</sequence>
<dbReference type="EMBL" id="SRLN01000017">
    <property type="protein sequence ID" value="KAB0238241.1"/>
    <property type="molecule type" value="Genomic_DNA"/>
</dbReference>
<dbReference type="InterPro" id="IPR016071">
    <property type="entry name" value="Staphylococal_nuclease_OB-fold"/>
</dbReference>
<keyword evidence="2" id="KW-0812">Transmembrane</keyword>
<evidence type="ECO:0000313" key="5">
    <source>
        <dbReference type="Proteomes" id="UP000325636"/>
    </source>
</evidence>
<dbReference type="RefSeq" id="WP_150978665.1">
    <property type="nucleotide sequence ID" value="NZ_SRLN01000017.1"/>
</dbReference>
<evidence type="ECO:0000256" key="2">
    <source>
        <dbReference type="SAM" id="Phobius"/>
    </source>
</evidence>
<evidence type="ECO:0000313" key="4">
    <source>
        <dbReference type="EMBL" id="KAB0238241.1"/>
    </source>
</evidence>
<dbReference type="Pfam" id="PF00565">
    <property type="entry name" value="SNase"/>
    <property type="match status" value="1"/>
</dbReference>
<reference evidence="5" key="1">
    <citation type="submission" date="2019-04" db="EMBL/GenBank/DDBJ databases">
        <title>Microviridin 1777: A Toxic Chymotrypsin Inhibitor Discovered by a Metabologenomic Approach.</title>
        <authorList>
            <person name="Sieber S."/>
            <person name="Grendelmeier S.M."/>
            <person name="Harris L.A."/>
            <person name="Mitchell D.A."/>
            <person name="Gademann K."/>
        </authorList>
    </citation>
    <scope>NUCLEOTIDE SEQUENCE [LARGE SCALE GENOMIC DNA]</scope>
    <source>
        <strain evidence="5">EAWAG127a</strain>
    </source>
</reference>